<comment type="caution">
    <text evidence="2">The sequence shown here is derived from an EMBL/GenBank/DDBJ whole genome shotgun (WGS) entry which is preliminary data.</text>
</comment>
<keyword evidence="3" id="KW-1185">Reference proteome</keyword>
<gene>
    <name evidence="2" type="ORF">TIFTF001_015524</name>
</gene>
<accession>A0AA88DIN4</accession>
<evidence type="ECO:0000313" key="2">
    <source>
        <dbReference type="EMBL" id="GMN46329.1"/>
    </source>
</evidence>
<dbReference type="Proteomes" id="UP001187192">
    <property type="component" value="Unassembled WGS sequence"/>
</dbReference>
<evidence type="ECO:0000313" key="3">
    <source>
        <dbReference type="Proteomes" id="UP001187192"/>
    </source>
</evidence>
<evidence type="ECO:0000256" key="1">
    <source>
        <dbReference type="SAM" id="MobiDB-lite"/>
    </source>
</evidence>
<name>A0AA88DIN4_FICCA</name>
<dbReference type="AlphaFoldDB" id="A0AA88DIN4"/>
<proteinExistence type="predicted"/>
<organism evidence="2 3">
    <name type="scientific">Ficus carica</name>
    <name type="common">Common fig</name>
    <dbReference type="NCBI Taxonomy" id="3494"/>
    <lineage>
        <taxon>Eukaryota</taxon>
        <taxon>Viridiplantae</taxon>
        <taxon>Streptophyta</taxon>
        <taxon>Embryophyta</taxon>
        <taxon>Tracheophyta</taxon>
        <taxon>Spermatophyta</taxon>
        <taxon>Magnoliopsida</taxon>
        <taxon>eudicotyledons</taxon>
        <taxon>Gunneridae</taxon>
        <taxon>Pentapetalae</taxon>
        <taxon>rosids</taxon>
        <taxon>fabids</taxon>
        <taxon>Rosales</taxon>
        <taxon>Moraceae</taxon>
        <taxon>Ficeae</taxon>
        <taxon>Ficus</taxon>
    </lineage>
</organism>
<protein>
    <submittedName>
        <fullName evidence="2">Uncharacterized protein</fullName>
    </submittedName>
</protein>
<dbReference type="EMBL" id="BTGU01000022">
    <property type="protein sequence ID" value="GMN46329.1"/>
    <property type="molecule type" value="Genomic_DNA"/>
</dbReference>
<feature type="compositionally biased region" description="Polar residues" evidence="1">
    <location>
        <begin position="1"/>
        <end position="11"/>
    </location>
</feature>
<sequence>MEAISNANSAAKWTHGQGAWPARSWAPAWSKTPERVGGGAGVNLLC</sequence>
<reference evidence="2" key="1">
    <citation type="submission" date="2023-07" db="EMBL/GenBank/DDBJ databases">
        <title>draft genome sequence of fig (Ficus carica).</title>
        <authorList>
            <person name="Takahashi T."/>
            <person name="Nishimura K."/>
        </authorList>
    </citation>
    <scope>NUCLEOTIDE SEQUENCE</scope>
</reference>
<feature type="region of interest" description="Disordered" evidence="1">
    <location>
        <begin position="1"/>
        <end position="21"/>
    </location>
</feature>